<accession>A0A8J4H6Y7</accession>
<gene>
    <name evidence="4" type="ORF">XYCOK13_38600</name>
</gene>
<dbReference type="AlphaFoldDB" id="A0A8J4H6Y7"/>
<dbReference type="InterPro" id="IPR001041">
    <property type="entry name" value="2Fe-2S_ferredoxin-type"/>
</dbReference>
<keyword evidence="2" id="KW-0274">FAD</keyword>
<sequence length="114" mass="12372">MPNVRFTPADKVVSVRAGTSVLEAARKARVNIATRCGGNASCLMCKVHVKSGGVTSPDEKELRKMGDLHRTGTRLACQAKVMNADVTIELPESPLKLAVRKLLAEQQEREGEDE</sequence>
<dbReference type="Gene3D" id="3.10.20.30">
    <property type="match status" value="1"/>
</dbReference>
<evidence type="ECO:0000256" key="2">
    <source>
        <dbReference type="ARBA" id="ARBA00022827"/>
    </source>
</evidence>
<dbReference type="Pfam" id="PF00111">
    <property type="entry name" value="Fer2"/>
    <property type="match status" value="1"/>
</dbReference>
<dbReference type="RefSeq" id="WP_213413843.1">
    <property type="nucleotide sequence ID" value="NZ_BOVK01000068.1"/>
</dbReference>
<feature type="domain" description="2Fe-2S ferredoxin-type" evidence="3">
    <location>
        <begin position="2"/>
        <end position="94"/>
    </location>
</feature>
<organism evidence="4 5">
    <name type="scientific">Xylanibacillus composti</name>
    <dbReference type="NCBI Taxonomy" id="1572762"/>
    <lineage>
        <taxon>Bacteria</taxon>
        <taxon>Bacillati</taxon>
        <taxon>Bacillota</taxon>
        <taxon>Bacilli</taxon>
        <taxon>Bacillales</taxon>
        <taxon>Paenibacillaceae</taxon>
        <taxon>Xylanibacillus</taxon>
    </lineage>
</organism>
<name>A0A8J4H6Y7_9BACL</name>
<dbReference type="Proteomes" id="UP000677918">
    <property type="component" value="Unassembled WGS sequence"/>
</dbReference>
<dbReference type="SUPFAM" id="SSF54292">
    <property type="entry name" value="2Fe-2S ferredoxin-like"/>
    <property type="match status" value="1"/>
</dbReference>
<evidence type="ECO:0000313" key="4">
    <source>
        <dbReference type="EMBL" id="GIQ71036.1"/>
    </source>
</evidence>
<dbReference type="PANTHER" id="PTHR43644">
    <property type="entry name" value="NA(+)-TRANSLOCATING NADH-QUINONE REDUCTASE SUBUNIT"/>
    <property type="match status" value="1"/>
</dbReference>
<dbReference type="GO" id="GO:0051536">
    <property type="term" value="F:iron-sulfur cluster binding"/>
    <property type="evidence" value="ECO:0007669"/>
    <property type="project" value="InterPro"/>
</dbReference>
<keyword evidence="1" id="KW-0285">Flavoprotein</keyword>
<evidence type="ECO:0000256" key="1">
    <source>
        <dbReference type="ARBA" id="ARBA00022630"/>
    </source>
</evidence>
<keyword evidence="5" id="KW-1185">Reference proteome</keyword>
<dbReference type="PANTHER" id="PTHR43644:SF1">
    <property type="entry name" value="NAD(P)H-FLAVIN REDUCTASE"/>
    <property type="match status" value="1"/>
</dbReference>
<evidence type="ECO:0000259" key="3">
    <source>
        <dbReference type="PROSITE" id="PS51085"/>
    </source>
</evidence>
<evidence type="ECO:0000313" key="5">
    <source>
        <dbReference type="Proteomes" id="UP000677918"/>
    </source>
</evidence>
<proteinExistence type="predicted"/>
<dbReference type="InterPro" id="IPR012675">
    <property type="entry name" value="Beta-grasp_dom_sf"/>
</dbReference>
<dbReference type="EMBL" id="BOVK01000068">
    <property type="protein sequence ID" value="GIQ71036.1"/>
    <property type="molecule type" value="Genomic_DNA"/>
</dbReference>
<protein>
    <recommendedName>
        <fullName evidence="3">2Fe-2S ferredoxin-type domain-containing protein</fullName>
    </recommendedName>
</protein>
<dbReference type="InterPro" id="IPR036010">
    <property type="entry name" value="2Fe-2S_ferredoxin-like_sf"/>
</dbReference>
<comment type="caution">
    <text evidence="4">The sequence shown here is derived from an EMBL/GenBank/DDBJ whole genome shotgun (WGS) entry which is preliminary data.</text>
</comment>
<dbReference type="PROSITE" id="PS51085">
    <property type="entry name" value="2FE2S_FER_2"/>
    <property type="match status" value="1"/>
</dbReference>
<reference evidence="4" key="1">
    <citation type="submission" date="2021-04" db="EMBL/GenBank/DDBJ databases">
        <title>Draft genome sequence of Xylanibacillus composti strain K13.</title>
        <authorList>
            <person name="Uke A."/>
            <person name="Chhe C."/>
            <person name="Baramee S."/>
            <person name="Kosugi A."/>
        </authorList>
    </citation>
    <scope>NUCLEOTIDE SEQUENCE</scope>
    <source>
        <strain evidence="4">K13</strain>
    </source>
</reference>
<dbReference type="CDD" id="cd00207">
    <property type="entry name" value="fer2"/>
    <property type="match status" value="1"/>
</dbReference>